<keyword evidence="2" id="KW-1185">Reference proteome</keyword>
<organism evidence="1 2">
    <name type="scientific">Arabidopsis thaliana x Arabidopsis arenosa</name>
    <dbReference type="NCBI Taxonomy" id="1240361"/>
    <lineage>
        <taxon>Eukaryota</taxon>
        <taxon>Viridiplantae</taxon>
        <taxon>Streptophyta</taxon>
        <taxon>Embryophyta</taxon>
        <taxon>Tracheophyta</taxon>
        <taxon>Spermatophyta</taxon>
        <taxon>Magnoliopsida</taxon>
        <taxon>eudicotyledons</taxon>
        <taxon>Gunneridae</taxon>
        <taxon>Pentapetalae</taxon>
        <taxon>rosids</taxon>
        <taxon>malvids</taxon>
        <taxon>Brassicales</taxon>
        <taxon>Brassicaceae</taxon>
        <taxon>Camelineae</taxon>
        <taxon>Arabidopsis</taxon>
    </lineage>
</organism>
<protein>
    <submittedName>
        <fullName evidence="1">Uncharacterized protein</fullName>
    </submittedName>
</protein>
<comment type="caution">
    <text evidence="1">The sequence shown here is derived from an EMBL/GenBank/DDBJ whole genome shotgun (WGS) entry which is preliminary data.</text>
</comment>
<name>A0A8T2AT98_9BRAS</name>
<reference evidence="1 2" key="1">
    <citation type="submission" date="2020-12" db="EMBL/GenBank/DDBJ databases">
        <title>Concerted genomic and epigenomic changes stabilize Arabidopsis allopolyploids.</title>
        <authorList>
            <person name="Chen Z."/>
        </authorList>
    </citation>
    <scope>NUCLEOTIDE SEQUENCE [LARGE SCALE GENOMIC DNA]</scope>
    <source>
        <strain evidence="1">Allo738</strain>
        <tissue evidence="1">Leaf</tissue>
    </source>
</reference>
<dbReference type="EMBL" id="JAEFBK010000008">
    <property type="protein sequence ID" value="KAG7576067.1"/>
    <property type="molecule type" value="Genomic_DNA"/>
</dbReference>
<sequence>MHMTIPLCHVSFKAPFSFISVVNKDISCDVSTMFSSPDSVLVDGRG</sequence>
<accession>A0A8T2AT98</accession>
<proteinExistence type="predicted"/>
<evidence type="ECO:0000313" key="1">
    <source>
        <dbReference type="EMBL" id="KAG7576067.1"/>
    </source>
</evidence>
<dbReference type="AlphaFoldDB" id="A0A8T2AT98"/>
<evidence type="ECO:0000313" key="2">
    <source>
        <dbReference type="Proteomes" id="UP000694240"/>
    </source>
</evidence>
<dbReference type="Proteomes" id="UP000694240">
    <property type="component" value="Chromosome 8"/>
</dbReference>
<gene>
    <name evidence="1" type="ORF">ISN45_Aa03g005070</name>
</gene>